<gene>
    <name evidence="1" type="ORF">Pint_03083</name>
</gene>
<name>A0ACC0ZMG5_9ROSI</name>
<evidence type="ECO:0000313" key="2">
    <source>
        <dbReference type="Proteomes" id="UP001163603"/>
    </source>
</evidence>
<organism evidence="1 2">
    <name type="scientific">Pistacia integerrima</name>
    <dbReference type="NCBI Taxonomy" id="434235"/>
    <lineage>
        <taxon>Eukaryota</taxon>
        <taxon>Viridiplantae</taxon>
        <taxon>Streptophyta</taxon>
        <taxon>Embryophyta</taxon>
        <taxon>Tracheophyta</taxon>
        <taxon>Spermatophyta</taxon>
        <taxon>Magnoliopsida</taxon>
        <taxon>eudicotyledons</taxon>
        <taxon>Gunneridae</taxon>
        <taxon>Pentapetalae</taxon>
        <taxon>rosids</taxon>
        <taxon>malvids</taxon>
        <taxon>Sapindales</taxon>
        <taxon>Anacardiaceae</taxon>
        <taxon>Pistacia</taxon>
    </lineage>
</organism>
<keyword evidence="2" id="KW-1185">Reference proteome</keyword>
<proteinExistence type="predicted"/>
<dbReference type="Proteomes" id="UP001163603">
    <property type="component" value="Chromosome 1"/>
</dbReference>
<accession>A0ACC0ZMG5</accession>
<evidence type="ECO:0000313" key="1">
    <source>
        <dbReference type="EMBL" id="KAJ0054219.1"/>
    </source>
</evidence>
<sequence>MPPVVSEDCHNDCDSSSSGIDDDGDIALSSCKKSLPFDLNCPPLDDVDFNSDDLQCTALCLRWWYLLIDFFVFLFLYYAGKK</sequence>
<dbReference type="EMBL" id="CM047736">
    <property type="protein sequence ID" value="KAJ0054219.1"/>
    <property type="molecule type" value="Genomic_DNA"/>
</dbReference>
<comment type="caution">
    <text evidence="1">The sequence shown here is derived from an EMBL/GenBank/DDBJ whole genome shotgun (WGS) entry which is preliminary data.</text>
</comment>
<reference evidence="2" key="1">
    <citation type="journal article" date="2023" name="G3 (Bethesda)">
        <title>Genome assembly and association tests identify interacting loci associated with vigor, precocity, and sex in interspecific pistachio rootstocks.</title>
        <authorList>
            <person name="Palmer W."/>
            <person name="Jacygrad E."/>
            <person name="Sagayaradj S."/>
            <person name="Cavanaugh K."/>
            <person name="Han R."/>
            <person name="Bertier L."/>
            <person name="Beede B."/>
            <person name="Kafkas S."/>
            <person name="Golino D."/>
            <person name="Preece J."/>
            <person name="Michelmore R."/>
        </authorList>
    </citation>
    <scope>NUCLEOTIDE SEQUENCE [LARGE SCALE GENOMIC DNA]</scope>
</reference>
<protein>
    <submittedName>
        <fullName evidence="1">Uncharacterized protein</fullName>
    </submittedName>
</protein>